<comment type="caution">
    <text evidence="3">The sequence shown here is derived from an EMBL/GenBank/DDBJ whole genome shotgun (WGS) entry which is preliminary data.</text>
</comment>
<dbReference type="AlphaFoldDB" id="A0A2N5J1X3"/>
<keyword evidence="2" id="KW-1133">Transmembrane helix</keyword>
<sequence>MSTLFNVLGSIYFLAGLIVGLVKIRAAIRALRRSPLRAVRDGALRITWFIIGFLVLAALGSKSAHGRGQTINMIWIFATIAALIYAVSAVVRIRREHRTQDRQTEQRMRERPVPEGIVYANAPRPSTESADAPAPVQALTRPSAGVEAARDMRR</sequence>
<dbReference type="OrthoDB" id="3232974at2"/>
<organism evidence="3 4">
    <name type="scientific">Bifidobacterium anseris</name>
    <dbReference type="NCBI Taxonomy" id="2020963"/>
    <lineage>
        <taxon>Bacteria</taxon>
        <taxon>Bacillati</taxon>
        <taxon>Actinomycetota</taxon>
        <taxon>Actinomycetes</taxon>
        <taxon>Bifidobacteriales</taxon>
        <taxon>Bifidobacteriaceae</taxon>
        <taxon>Bifidobacterium</taxon>
    </lineage>
</organism>
<dbReference type="EMBL" id="NMYC01000001">
    <property type="protein sequence ID" value="PLS28214.1"/>
    <property type="molecule type" value="Genomic_DNA"/>
</dbReference>
<dbReference type="RefSeq" id="WP_026645310.1">
    <property type="nucleotide sequence ID" value="NZ_NMYC01000001.1"/>
</dbReference>
<feature type="region of interest" description="Disordered" evidence="1">
    <location>
        <begin position="98"/>
        <end position="154"/>
    </location>
</feature>
<keyword evidence="2" id="KW-0472">Membrane</keyword>
<evidence type="ECO:0000256" key="2">
    <source>
        <dbReference type="SAM" id="Phobius"/>
    </source>
</evidence>
<evidence type="ECO:0000313" key="4">
    <source>
        <dbReference type="Proteomes" id="UP000234935"/>
    </source>
</evidence>
<accession>A0A2N5J1X3</accession>
<protein>
    <submittedName>
        <fullName evidence="3">Uncharacterized protein</fullName>
    </submittedName>
</protein>
<evidence type="ECO:0000313" key="3">
    <source>
        <dbReference type="EMBL" id="PLS28214.1"/>
    </source>
</evidence>
<reference evidence="3 4" key="1">
    <citation type="submission" date="2017-07" db="EMBL/GenBank/DDBJ databases">
        <title>Bifidobacterium novel species.</title>
        <authorList>
            <person name="Lugli G.A."/>
            <person name="Milani C."/>
            <person name="Duranti S."/>
            <person name="Mangifesta M."/>
        </authorList>
    </citation>
    <scope>NUCLEOTIDE SEQUENCE [LARGE SCALE GENOMIC DNA]</scope>
    <source>
        <strain evidence="4">Goo31D</strain>
    </source>
</reference>
<dbReference type="Proteomes" id="UP000234935">
    <property type="component" value="Unassembled WGS sequence"/>
</dbReference>
<keyword evidence="4" id="KW-1185">Reference proteome</keyword>
<feature type="transmembrane region" description="Helical" evidence="2">
    <location>
        <begin position="73"/>
        <end position="93"/>
    </location>
</feature>
<feature type="transmembrane region" description="Helical" evidence="2">
    <location>
        <begin position="43"/>
        <end position="61"/>
    </location>
</feature>
<gene>
    <name evidence="3" type="ORF">CGZ88_0376</name>
</gene>
<feature type="compositionally biased region" description="Basic and acidic residues" evidence="1">
    <location>
        <begin position="98"/>
        <end position="113"/>
    </location>
</feature>
<feature type="transmembrane region" description="Helical" evidence="2">
    <location>
        <begin position="6"/>
        <end position="22"/>
    </location>
</feature>
<evidence type="ECO:0000256" key="1">
    <source>
        <dbReference type="SAM" id="MobiDB-lite"/>
    </source>
</evidence>
<proteinExistence type="predicted"/>
<keyword evidence="2" id="KW-0812">Transmembrane</keyword>
<name>A0A2N5J1X3_9BIFI</name>